<organism evidence="5">
    <name type="scientific">Timema genevievae</name>
    <name type="common">Walking stick</name>
    <dbReference type="NCBI Taxonomy" id="629358"/>
    <lineage>
        <taxon>Eukaryota</taxon>
        <taxon>Metazoa</taxon>
        <taxon>Ecdysozoa</taxon>
        <taxon>Arthropoda</taxon>
        <taxon>Hexapoda</taxon>
        <taxon>Insecta</taxon>
        <taxon>Pterygota</taxon>
        <taxon>Neoptera</taxon>
        <taxon>Polyneoptera</taxon>
        <taxon>Phasmatodea</taxon>
        <taxon>Timematodea</taxon>
        <taxon>Timematoidea</taxon>
        <taxon>Timematidae</taxon>
        <taxon>Timema</taxon>
    </lineage>
</organism>
<dbReference type="InterPro" id="IPR027417">
    <property type="entry name" value="P-loop_NTPase"/>
</dbReference>
<evidence type="ECO:0000256" key="4">
    <source>
        <dbReference type="SAM" id="Phobius"/>
    </source>
</evidence>
<name>A0A7R9JQ97_TIMGE</name>
<gene>
    <name evidence="5" type="ORF">TGEB3V08_LOCUS1531</name>
</gene>
<dbReference type="InterPro" id="IPR044304">
    <property type="entry name" value="NUBPL-like"/>
</dbReference>
<keyword evidence="4" id="KW-0472">Membrane</keyword>
<evidence type="ECO:0000256" key="1">
    <source>
        <dbReference type="ARBA" id="ARBA00022741"/>
    </source>
</evidence>
<dbReference type="GO" id="GO:0051539">
    <property type="term" value="F:4 iron, 4 sulfur cluster binding"/>
    <property type="evidence" value="ECO:0007669"/>
    <property type="project" value="TreeGrafter"/>
</dbReference>
<accession>A0A7R9JQ97</accession>
<keyword evidence="1" id="KW-0547">Nucleotide-binding</keyword>
<dbReference type="PANTHER" id="PTHR42961">
    <property type="entry name" value="IRON-SULFUR PROTEIN NUBPL"/>
    <property type="match status" value="1"/>
</dbReference>
<dbReference type="SUPFAM" id="SSF52540">
    <property type="entry name" value="P-loop containing nucleoside triphosphate hydrolases"/>
    <property type="match status" value="1"/>
</dbReference>
<protein>
    <submittedName>
        <fullName evidence="5">Uncharacterized protein</fullName>
    </submittedName>
</protein>
<reference evidence="5" key="1">
    <citation type="submission" date="2020-11" db="EMBL/GenBank/DDBJ databases">
        <authorList>
            <person name="Tran Van P."/>
        </authorList>
    </citation>
    <scope>NUCLEOTIDE SEQUENCE</scope>
</reference>
<feature type="transmembrane region" description="Helical" evidence="4">
    <location>
        <begin position="172"/>
        <end position="197"/>
    </location>
</feature>
<evidence type="ECO:0000256" key="3">
    <source>
        <dbReference type="SAM" id="MobiDB-lite"/>
    </source>
</evidence>
<dbReference type="PANTHER" id="PTHR42961:SF2">
    <property type="entry name" value="IRON-SULFUR PROTEIN NUBPL"/>
    <property type="match status" value="1"/>
</dbReference>
<dbReference type="AlphaFoldDB" id="A0A7R9JQ97"/>
<dbReference type="GO" id="GO:0016226">
    <property type="term" value="P:iron-sulfur cluster assembly"/>
    <property type="evidence" value="ECO:0007669"/>
    <property type="project" value="InterPro"/>
</dbReference>
<sequence length="267" mass="28923">MGPHEITMKRGLNRFDSCSAQYVYGVPCGREITGGMARPHGVLLVTTPQTAALQVARRGIVLFQKLQVPVVGLVENMSSVTCAKCQHSTPIFGQGTAKMAAELAYRSLAQKSRAGPHGERVQGGPTSPEPGLPQQLYDGVERSHRVALGAMMMDVVVERGRRRLVILQFHRALASFSRAVVGTFSLYVGITTLLWFVQFNHNLAYGLTPRELGGLLGHGKEEPLVGQLAAPHRAQLFQHLAHGAGGTPATEQQTGRLWGTTNFTSMF</sequence>
<feature type="region of interest" description="Disordered" evidence="3">
    <location>
        <begin position="114"/>
        <end position="133"/>
    </location>
</feature>
<dbReference type="InterPro" id="IPR033756">
    <property type="entry name" value="YlxH/NBP35"/>
</dbReference>
<proteinExistence type="predicted"/>
<dbReference type="Gene3D" id="3.40.50.300">
    <property type="entry name" value="P-loop containing nucleotide triphosphate hydrolases"/>
    <property type="match status" value="1"/>
</dbReference>
<dbReference type="GO" id="GO:0005739">
    <property type="term" value="C:mitochondrion"/>
    <property type="evidence" value="ECO:0007669"/>
    <property type="project" value="TreeGrafter"/>
</dbReference>
<evidence type="ECO:0000256" key="2">
    <source>
        <dbReference type="ARBA" id="ARBA00022840"/>
    </source>
</evidence>
<keyword evidence="4" id="KW-1133">Transmembrane helix</keyword>
<keyword evidence="4" id="KW-0812">Transmembrane</keyword>
<dbReference type="GO" id="GO:0032981">
    <property type="term" value="P:mitochondrial respiratory chain complex I assembly"/>
    <property type="evidence" value="ECO:0007669"/>
    <property type="project" value="TreeGrafter"/>
</dbReference>
<evidence type="ECO:0000313" key="5">
    <source>
        <dbReference type="EMBL" id="CAD7587322.1"/>
    </source>
</evidence>
<dbReference type="Pfam" id="PF10609">
    <property type="entry name" value="ParA"/>
    <property type="match status" value="1"/>
</dbReference>
<keyword evidence="2" id="KW-0067">ATP-binding</keyword>
<dbReference type="EMBL" id="OE839467">
    <property type="protein sequence ID" value="CAD7587322.1"/>
    <property type="molecule type" value="Genomic_DNA"/>
</dbReference>
<dbReference type="GO" id="GO:0005524">
    <property type="term" value="F:ATP binding"/>
    <property type="evidence" value="ECO:0007669"/>
    <property type="project" value="UniProtKB-KW"/>
</dbReference>